<reference evidence="1" key="1">
    <citation type="submission" date="2023-07" db="EMBL/GenBank/DDBJ databases">
        <title>draft genome sequence of fig (Ficus carica).</title>
        <authorList>
            <person name="Takahashi T."/>
            <person name="Nishimura K."/>
        </authorList>
    </citation>
    <scope>NUCLEOTIDE SEQUENCE</scope>
</reference>
<dbReference type="EMBL" id="BTGU01000154">
    <property type="protein sequence ID" value="GMN63607.1"/>
    <property type="molecule type" value="Genomic_DNA"/>
</dbReference>
<gene>
    <name evidence="1" type="ORF">TIFTF001_032684</name>
</gene>
<sequence>MRGGAVGFAQGWTLMTALAYVRGNGNGVVGGGLVKEFWVCLADADREALRSQEVLHR</sequence>
<name>A0AA88J707_FICCA</name>
<protein>
    <submittedName>
        <fullName evidence="1">Uncharacterized protein</fullName>
    </submittedName>
</protein>
<accession>A0AA88J707</accession>
<comment type="caution">
    <text evidence="1">The sequence shown here is derived from an EMBL/GenBank/DDBJ whole genome shotgun (WGS) entry which is preliminary data.</text>
</comment>
<evidence type="ECO:0000313" key="1">
    <source>
        <dbReference type="EMBL" id="GMN63607.1"/>
    </source>
</evidence>
<proteinExistence type="predicted"/>
<dbReference type="AlphaFoldDB" id="A0AA88J707"/>
<organism evidence="1 2">
    <name type="scientific">Ficus carica</name>
    <name type="common">Common fig</name>
    <dbReference type="NCBI Taxonomy" id="3494"/>
    <lineage>
        <taxon>Eukaryota</taxon>
        <taxon>Viridiplantae</taxon>
        <taxon>Streptophyta</taxon>
        <taxon>Embryophyta</taxon>
        <taxon>Tracheophyta</taxon>
        <taxon>Spermatophyta</taxon>
        <taxon>Magnoliopsida</taxon>
        <taxon>eudicotyledons</taxon>
        <taxon>Gunneridae</taxon>
        <taxon>Pentapetalae</taxon>
        <taxon>rosids</taxon>
        <taxon>fabids</taxon>
        <taxon>Rosales</taxon>
        <taxon>Moraceae</taxon>
        <taxon>Ficeae</taxon>
        <taxon>Ficus</taxon>
    </lineage>
</organism>
<evidence type="ECO:0000313" key="2">
    <source>
        <dbReference type="Proteomes" id="UP001187192"/>
    </source>
</evidence>
<keyword evidence="2" id="KW-1185">Reference proteome</keyword>
<dbReference type="Proteomes" id="UP001187192">
    <property type="component" value="Unassembled WGS sequence"/>
</dbReference>